<dbReference type="GO" id="GO:0030170">
    <property type="term" value="F:pyridoxal phosphate binding"/>
    <property type="evidence" value="ECO:0007669"/>
    <property type="project" value="InterPro"/>
</dbReference>
<dbReference type="EMBL" id="QQTP01000001">
    <property type="protein sequence ID" value="RDJ29076.1"/>
    <property type="molecule type" value="Genomic_DNA"/>
</dbReference>
<reference evidence="3" key="1">
    <citation type="submission" date="2018-07" db="EMBL/GenBank/DDBJ databases">
        <authorList>
            <person name="Safronova V.I."/>
            <person name="Chirak E.R."/>
            <person name="Sazanova A.L."/>
        </authorList>
    </citation>
    <scope>NUCLEOTIDE SEQUENCE [LARGE SCALE GENOMIC DNA]</scope>
    <source>
        <strain evidence="3">RCAM04685</strain>
    </source>
</reference>
<dbReference type="PROSITE" id="PS51340">
    <property type="entry name" value="MOSC"/>
    <property type="match status" value="1"/>
</dbReference>
<organism evidence="2 3">
    <name type="scientific">Bosea caraganae</name>
    <dbReference type="NCBI Taxonomy" id="2763117"/>
    <lineage>
        <taxon>Bacteria</taxon>
        <taxon>Pseudomonadati</taxon>
        <taxon>Pseudomonadota</taxon>
        <taxon>Alphaproteobacteria</taxon>
        <taxon>Hyphomicrobiales</taxon>
        <taxon>Boseaceae</taxon>
        <taxon>Bosea</taxon>
    </lineage>
</organism>
<evidence type="ECO:0000313" key="2">
    <source>
        <dbReference type="EMBL" id="RDJ29076.1"/>
    </source>
</evidence>
<dbReference type="SUPFAM" id="SSF50800">
    <property type="entry name" value="PK beta-barrel domain-like"/>
    <property type="match status" value="1"/>
</dbReference>
<evidence type="ECO:0000313" key="3">
    <source>
        <dbReference type="Proteomes" id="UP000255207"/>
    </source>
</evidence>
<gene>
    <name evidence="2" type="ORF">DWE98_00390</name>
</gene>
<sequence length="173" mass="18169">MAAERLLLDQAGIPGDLHHGASRLSGAREPWLPRGTVLRNDRQLSALCPVELAEVAARLGIAELRPEWLGGNLSIDGLAAFSRIAPGSRLAFGGAWAGKGRFDGGAVLRVEAYNFPCRQAGRAVADAASRPGLEFAFVKAAAELRGLVLSVDRAGPIMVGDPVLVMPPTLPRS</sequence>
<name>A0A370LAV0_9HYPH</name>
<accession>A0A370LAV0</accession>
<dbReference type="AlphaFoldDB" id="A0A370LAV0"/>
<protein>
    <submittedName>
        <fullName evidence="2">Molybdenum cofactor sulfurase</fullName>
    </submittedName>
</protein>
<comment type="caution">
    <text evidence="2">The sequence shown here is derived from an EMBL/GenBank/DDBJ whole genome shotgun (WGS) entry which is preliminary data.</text>
</comment>
<dbReference type="Pfam" id="PF03473">
    <property type="entry name" value="MOSC"/>
    <property type="match status" value="1"/>
</dbReference>
<dbReference type="InterPro" id="IPR005302">
    <property type="entry name" value="MoCF_Sase_C"/>
</dbReference>
<dbReference type="Proteomes" id="UP000255207">
    <property type="component" value="Unassembled WGS sequence"/>
</dbReference>
<dbReference type="GO" id="GO:0030151">
    <property type="term" value="F:molybdenum ion binding"/>
    <property type="evidence" value="ECO:0007669"/>
    <property type="project" value="InterPro"/>
</dbReference>
<dbReference type="InterPro" id="IPR011037">
    <property type="entry name" value="Pyrv_Knase-like_insert_dom_sf"/>
</dbReference>
<feature type="domain" description="MOSC" evidence="1">
    <location>
        <begin position="1"/>
        <end position="166"/>
    </location>
</feature>
<proteinExistence type="predicted"/>
<keyword evidence="3" id="KW-1185">Reference proteome</keyword>
<evidence type="ECO:0000259" key="1">
    <source>
        <dbReference type="PROSITE" id="PS51340"/>
    </source>
</evidence>
<dbReference type="GO" id="GO:0003824">
    <property type="term" value="F:catalytic activity"/>
    <property type="evidence" value="ECO:0007669"/>
    <property type="project" value="InterPro"/>
</dbReference>
<dbReference type="Gene3D" id="2.40.33.20">
    <property type="entry name" value="PK beta-barrel domain-like"/>
    <property type="match status" value="1"/>
</dbReference>